<comment type="function">
    <text evidence="16">Catalyzes the transfer of a two-carbon ketol group from a ketose donor to an aldose acceptor, via a covalent intermediate with the cofactor thiamine pyrophosphate.</text>
</comment>
<dbReference type="PROSITE" id="PS00802">
    <property type="entry name" value="TRANSKETOLASE_2"/>
    <property type="match status" value="1"/>
</dbReference>
<feature type="domain" description="Transketolase-like pyrimidine-binding" evidence="17">
    <location>
        <begin position="351"/>
        <end position="523"/>
    </location>
</feature>
<keyword evidence="7 14" id="KW-0460">Magnesium</keyword>
<dbReference type="Gene3D" id="3.40.50.920">
    <property type="match status" value="1"/>
</dbReference>
<feature type="binding site" evidence="14">
    <location>
        <position position="187"/>
    </location>
    <ligand>
        <name>Mg(2+)</name>
        <dbReference type="ChEBI" id="CHEBI:18420"/>
    </ligand>
</feature>
<dbReference type="PATRIC" id="fig|1094489.3.peg.1415"/>
<evidence type="ECO:0000256" key="15">
    <source>
        <dbReference type="PIRSR" id="PIRSR605478-5"/>
    </source>
</evidence>
<evidence type="ECO:0000256" key="16">
    <source>
        <dbReference type="RuleBase" id="RU004996"/>
    </source>
</evidence>
<comment type="cofactor">
    <cofactor evidence="14">
        <name>Mg(2+)</name>
        <dbReference type="ChEBI" id="CHEBI:18420"/>
    </cofactor>
    <text evidence="14">Binds 1 Mg(2+) ion per subunit. Can also utilize other divalent metal cations, such as Ca(2+), Mn(2+) and Co(2+).</text>
</comment>
<feature type="binding site" evidence="13">
    <location>
        <position position="156"/>
    </location>
    <ligand>
        <name>thiamine diphosphate</name>
        <dbReference type="ChEBI" id="CHEBI:58937"/>
    </ligand>
</feature>
<evidence type="ECO:0000256" key="12">
    <source>
        <dbReference type="PIRSR" id="PIRSR605478-2"/>
    </source>
</evidence>
<dbReference type="FunFam" id="3.40.50.970:FF:000004">
    <property type="entry name" value="Transketolase"/>
    <property type="match status" value="1"/>
</dbReference>
<feature type="binding site" evidence="12">
    <location>
        <position position="354"/>
    </location>
    <ligand>
        <name>substrate</name>
    </ligand>
</feature>
<dbReference type="EC" id="2.2.1.1" evidence="3 10"/>
<evidence type="ECO:0000259" key="17">
    <source>
        <dbReference type="SMART" id="SM00861"/>
    </source>
</evidence>
<name>M1N580_BARAA</name>
<feature type="binding site" evidence="13">
    <location>
        <position position="259"/>
    </location>
    <ligand>
        <name>thiamine diphosphate</name>
        <dbReference type="ChEBI" id="CHEBI:58937"/>
    </ligand>
</feature>
<comment type="cofactor">
    <cofactor evidence="13">
        <name>thiamine diphosphate</name>
        <dbReference type="ChEBI" id="CHEBI:58937"/>
    </cofactor>
    <text evidence="13">Binds 1 thiamine pyrophosphate per subunit. During the reaction, the substrate forms a covalent intermediate with the cofactor.</text>
</comment>
<keyword evidence="5 14" id="KW-0479">Metal-binding</keyword>
<keyword evidence="4 16" id="KW-0808">Transferase</keyword>
<protein>
    <recommendedName>
        <fullName evidence="3 10">Transketolase</fullName>
        <ecNumber evidence="3 10">2.2.1.1</ecNumber>
    </recommendedName>
</protein>
<dbReference type="GO" id="GO:0005829">
    <property type="term" value="C:cytosol"/>
    <property type="evidence" value="ECO:0007669"/>
    <property type="project" value="TreeGrafter"/>
</dbReference>
<dbReference type="EMBL" id="CP003123">
    <property type="protein sequence ID" value="AGF75024.1"/>
    <property type="molecule type" value="Genomic_DNA"/>
</dbReference>
<dbReference type="eggNOG" id="COG0021">
    <property type="taxonomic scope" value="Bacteria"/>
</dbReference>
<dbReference type="NCBIfam" id="TIGR00232">
    <property type="entry name" value="tktlase_bact"/>
    <property type="match status" value="1"/>
</dbReference>
<feature type="binding site" evidence="14">
    <location>
        <position position="185"/>
    </location>
    <ligand>
        <name>Mg(2+)</name>
        <dbReference type="ChEBI" id="CHEBI:18420"/>
    </ligand>
</feature>
<evidence type="ECO:0000256" key="6">
    <source>
        <dbReference type="ARBA" id="ARBA00022837"/>
    </source>
</evidence>
<feature type="site" description="Important for catalytic activity" evidence="15">
    <location>
        <position position="29"/>
    </location>
</feature>
<dbReference type="InterPro" id="IPR005474">
    <property type="entry name" value="Transketolase_N"/>
</dbReference>
<evidence type="ECO:0000313" key="18">
    <source>
        <dbReference type="EMBL" id="AGF75024.1"/>
    </source>
</evidence>
<feature type="site" description="Important for catalytic activity" evidence="15">
    <location>
        <position position="259"/>
    </location>
</feature>
<dbReference type="Proteomes" id="UP000011729">
    <property type="component" value="Chromosome"/>
</dbReference>
<accession>M1N580</accession>
<feature type="binding site" evidence="12">
    <location>
        <position position="29"/>
    </location>
    <ligand>
        <name>substrate</name>
    </ligand>
</feature>
<dbReference type="InterPro" id="IPR005478">
    <property type="entry name" value="Transketolase_bac-like"/>
</dbReference>
<feature type="binding site" evidence="13">
    <location>
        <begin position="118"/>
        <end position="120"/>
    </location>
    <ligand>
        <name>thiamine diphosphate</name>
        <dbReference type="ChEBI" id="CHEBI:58937"/>
    </ligand>
</feature>
<feature type="binding site" evidence="14">
    <location>
        <position position="155"/>
    </location>
    <ligand>
        <name>Mg(2+)</name>
        <dbReference type="ChEBI" id="CHEBI:18420"/>
    </ligand>
</feature>
<dbReference type="GO" id="GO:0004802">
    <property type="term" value="F:transketolase activity"/>
    <property type="evidence" value="ECO:0007669"/>
    <property type="project" value="UniProtKB-UniRule"/>
</dbReference>
<dbReference type="Pfam" id="PF02779">
    <property type="entry name" value="Transket_pyr"/>
    <property type="match status" value="1"/>
</dbReference>
<keyword evidence="6 16" id="KW-0106">Calcium</keyword>
<feature type="binding site" evidence="13">
    <location>
        <position position="69"/>
    </location>
    <ligand>
        <name>thiamine diphosphate</name>
        <dbReference type="ChEBI" id="CHEBI:58937"/>
    </ligand>
</feature>
<evidence type="ECO:0000256" key="7">
    <source>
        <dbReference type="ARBA" id="ARBA00022842"/>
    </source>
</evidence>
<evidence type="ECO:0000256" key="11">
    <source>
        <dbReference type="PIRSR" id="PIRSR605478-1"/>
    </source>
</evidence>
<dbReference type="Gene3D" id="3.40.50.970">
    <property type="match status" value="2"/>
</dbReference>
<evidence type="ECO:0000256" key="1">
    <source>
        <dbReference type="ARBA" id="ARBA00007131"/>
    </source>
</evidence>
<evidence type="ECO:0000256" key="14">
    <source>
        <dbReference type="PIRSR" id="PIRSR605478-4"/>
    </source>
</evidence>
<dbReference type="PANTHER" id="PTHR43522:SF2">
    <property type="entry name" value="TRANSKETOLASE 1-RELATED"/>
    <property type="match status" value="1"/>
</dbReference>
<dbReference type="InterPro" id="IPR020826">
    <property type="entry name" value="Transketolase_BS"/>
</dbReference>
<comment type="catalytic activity">
    <reaction evidence="9 16">
        <text>D-sedoheptulose 7-phosphate + D-glyceraldehyde 3-phosphate = aldehydo-D-ribose 5-phosphate + D-xylulose 5-phosphate</text>
        <dbReference type="Rhea" id="RHEA:10508"/>
        <dbReference type="ChEBI" id="CHEBI:57483"/>
        <dbReference type="ChEBI" id="CHEBI:57737"/>
        <dbReference type="ChEBI" id="CHEBI:58273"/>
        <dbReference type="ChEBI" id="CHEBI:59776"/>
        <dbReference type="EC" id="2.2.1.1"/>
    </reaction>
</comment>
<evidence type="ECO:0000256" key="8">
    <source>
        <dbReference type="ARBA" id="ARBA00023052"/>
    </source>
</evidence>
<dbReference type="SMART" id="SM00861">
    <property type="entry name" value="Transket_pyr"/>
    <property type="match status" value="1"/>
</dbReference>
<organism evidence="18 19">
    <name type="scientific">Bartonella australis (strain Aust/NH1)</name>
    <dbReference type="NCBI Taxonomy" id="1094489"/>
    <lineage>
        <taxon>Bacteria</taxon>
        <taxon>Pseudomonadati</taxon>
        <taxon>Pseudomonadota</taxon>
        <taxon>Alphaproteobacteria</taxon>
        <taxon>Hyphomicrobiales</taxon>
        <taxon>Bartonellaceae</taxon>
        <taxon>Bartonella</taxon>
    </lineage>
</organism>
<feature type="binding site" evidence="12">
    <location>
        <position position="517"/>
    </location>
    <ligand>
        <name>substrate</name>
    </ligand>
</feature>
<comment type="cofactor">
    <cofactor evidence="16">
        <name>Mg(2+)</name>
        <dbReference type="ChEBI" id="CHEBI:18420"/>
    </cofactor>
    <cofactor evidence="16">
        <name>Ca(2+)</name>
        <dbReference type="ChEBI" id="CHEBI:29108"/>
    </cofactor>
    <cofactor evidence="16">
        <name>Mn(2+)</name>
        <dbReference type="ChEBI" id="CHEBI:29035"/>
    </cofactor>
    <cofactor evidence="16">
        <name>Co(2+)</name>
        <dbReference type="ChEBI" id="CHEBI:48828"/>
    </cofactor>
    <text evidence="16">Binds 1 Mg(2+) ion per subunit. Can also utilize other divalent metal cations, such as Ca(2+), Mn(2+) and Co(2+).</text>
</comment>
<dbReference type="Pfam" id="PF00456">
    <property type="entry name" value="Transketolase_N"/>
    <property type="match status" value="1"/>
</dbReference>
<dbReference type="InterPro" id="IPR005475">
    <property type="entry name" value="Transketolase-like_Pyr-bd"/>
</dbReference>
<feature type="active site" description="Proton donor" evidence="11">
    <location>
        <position position="408"/>
    </location>
</feature>
<dbReference type="RefSeq" id="WP_015398527.1">
    <property type="nucleotide sequence ID" value="NC_020300.1"/>
</dbReference>
<keyword evidence="19" id="KW-1185">Reference proteome</keyword>
<gene>
    <name evidence="18" type="primary">tktB</name>
    <name evidence="18" type="ordered locus">BAnh1_11560</name>
</gene>
<dbReference type="OrthoDB" id="8732661at2"/>
<evidence type="ECO:0000256" key="13">
    <source>
        <dbReference type="PIRSR" id="PIRSR605478-3"/>
    </source>
</evidence>
<dbReference type="InterPro" id="IPR009014">
    <property type="entry name" value="Transketo_C/PFOR_II"/>
</dbReference>
<dbReference type="SUPFAM" id="SSF52922">
    <property type="entry name" value="TK C-terminal domain-like"/>
    <property type="match status" value="1"/>
</dbReference>
<dbReference type="PANTHER" id="PTHR43522">
    <property type="entry name" value="TRANSKETOLASE"/>
    <property type="match status" value="1"/>
</dbReference>
<dbReference type="InterPro" id="IPR049557">
    <property type="entry name" value="Transketolase_CS"/>
</dbReference>
<dbReference type="Pfam" id="PF22613">
    <property type="entry name" value="Transketolase_C_1"/>
    <property type="match status" value="1"/>
</dbReference>
<comment type="similarity">
    <text evidence="1 16">Belongs to the transketolase family.</text>
</comment>
<dbReference type="GO" id="GO:0006098">
    <property type="term" value="P:pentose-phosphate shunt"/>
    <property type="evidence" value="ECO:0007669"/>
    <property type="project" value="TreeGrafter"/>
</dbReference>
<dbReference type="InterPro" id="IPR029061">
    <property type="entry name" value="THDP-binding"/>
</dbReference>
<evidence type="ECO:0000256" key="2">
    <source>
        <dbReference type="ARBA" id="ARBA00011738"/>
    </source>
</evidence>
<dbReference type="InterPro" id="IPR055152">
    <property type="entry name" value="Transketolase-like_C_2"/>
</dbReference>
<sequence length="668" mass="72827">MTNTEQQNQMANAIRFLAIDAIEKANSGHPGLPMGAADIATVLYTKFLAHDPKNPHWPNRDRFILSAGHGSMLLYAVMYLSGYEDISLEDLRNFRQIGSRVAGHPEYGHAAGVETTTGPLGQGLANAVGMALGERLQNARFGDLINHYTYALVGDGCLMEGIAQEAISLAGHLKLNKLIVLWDNNDISIDGAISLVDSTDQIARFKASGWNTIKVSGHNQAALERAIETAQFSDKPTFIACKTTIGFGAPNKGGTNKVHGSPLGAKEIAETRKALAWSAKPFVVPADILDCWRLAGLNAAKKRQEWEEKFATFPMSERVEFERLMRGDLAGNFDSIIDDYKEQLAAEAPFVATRKASEMALNVINEVVVETIGGSADLTGSNNTKTSQMRTISARDFSGRYLHYGIREHAMGAIMNGLALYGGFIPYGGTFLCFSDYMRPAMRLSSLMGLRVIYVMTHDSIGLGEDGPTHQPVEHLAALRAIPNHFVFRPADAMETVECWQLALKARKTPSTLALSRQDLPPLRQDYEEENLCALGAYELLMASDEAKVTLFASGSEVQIAIKAHGVLEEKGIPTRVVSVPCFELFSQQSVSYQQALIGNAPIKVAIEAAIRQGWDQFIGSEGVFIGMNGFGASGPIDELYMHFGITCENVVASVEEKLEKISKEETK</sequence>
<feature type="binding site" evidence="12">
    <location>
        <position position="381"/>
    </location>
    <ligand>
        <name>substrate</name>
    </ligand>
</feature>
<feature type="binding site" evidence="12">
    <location>
        <position position="470"/>
    </location>
    <ligand>
        <name>substrate</name>
    </ligand>
</feature>
<dbReference type="GO" id="GO:0046872">
    <property type="term" value="F:metal ion binding"/>
    <property type="evidence" value="ECO:0007669"/>
    <property type="project" value="UniProtKB-KW"/>
</dbReference>
<feature type="binding site" evidence="12">
    <location>
        <position position="458"/>
    </location>
    <ligand>
        <name>substrate</name>
    </ligand>
</feature>
<dbReference type="STRING" id="1094489.BAnh1_11560"/>
<evidence type="ECO:0000313" key="19">
    <source>
        <dbReference type="Proteomes" id="UP000011729"/>
    </source>
</evidence>
<dbReference type="CDD" id="cd02012">
    <property type="entry name" value="TPP_TK"/>
    <property type="match status" value="1"/>
</dbReference>
<evidence type="ECO:0000256" key="4">
    <source>
        <dbReference type="ARBA" id="ARBA00022679"/>
    </source>
</evidence>
<keyword evidence="8 13" id="KW-0786">Thiamine pyrophosphate</keyword>
<evidence type="ECO:0000256" key="10">
    <source>
        <dbReference type="NCBIfam" id="TIGR00232"/>
    </source>
</evidence>
<feature type="binding site" evidence="12">
    <location>
        <position position="466"/>
    </location>
    <ligand>
        <name>substrate</name>
    </ligand>
</feature>
<feature type="binding site" evidence="12">
    <location>
        <position position="259"/>
    </location>
    <ligand>
        <name>substrate</name>
    </ligand>
</feature>
<dbReference type="AlphaFoldDB" id="M1N580"/>
<feature type="binding site" evidence="13">
    <location>
        <position position="185"/>
    </location>
    <ligand>
        <name>thiamine diphosphate</name>
        <dbReference type="ChEBI" id="CHEBI:58937"/>
    </ligand>
</feature>
<dbReference type="FunFam" id="3.40.50.970:FF:000003">
    <property type="entry name" value="Transketolase"/>
    <property type="match status" value="1"/>
</dbReference>
<dbReference type="InterPro" id="IPR033247">
    <property type="entry name" value="Transketolase_fam"/>
</dbReference>
<dbReference type="PROSITE" id="PS00801">
    <property type="entry name" value="TRANSKETOLASE_1"/>
    <property type="match status" value="1"/>
</dbReference>
<evidence type="ECO:0000256" key="9">
    <source>
        <dbReference type="ARBA" id="ARBA00049473"/>
    </source>
</evidence>
<feature type="binding site" evidence="13">
    <location>
        <position position="434"/>
    </location>
    <ligand>
        <name>thiamine diphosphate</name>
        <dbReference type="ChEBI" id="CHEBI:58937"/>
    </ligand>
</feature>
<dbReference type="SUPFAM" id="SSF52518">
    <property type="entry name" value="Thiamin diphosphate-binding fold (THDP-binding)"/>
    <property type="match status" value="2"/>
</dbReference>
<evidence type="ECO:0000256" key="3">
    <source>
        <dbReference type="ARBA" id="ARBA00013152"/>
    </source>
</evidence>
<dbReference type="KEGG" id="baus:BAnh1_11560"/>
<proteinExistence type="inferred from homology"/>
<comment type="subunit">
    <text evidence="2 16">Homodimer.</text>
</comment>
<dbReference type="CDD" id="cd07033">
    <property type="entry name" value="TPP_PYR_DXS_TK_like"/>
    <property type="match status" value="1"/>
</dbReference>
<evidence type="ECO:0000256" key="5">
    <source>
        <dbReference type="ARBA" id="ARBA00022723"/>
    </source>
</evidence>
<dbReference type="HOGENOM" id="CLU_009227_0_0_5"/>
<reference evidence="18 19" key="1">
    <citation type="journal article" date="2013" name="PLoS Genet.">
        <title>A gene transfer agent and a dynamic repertoire of secretion systems hold the keys to the explosive radiation of the emerging pathogen Bartonella.</title>
        <authorList>
            <person name="Guy L."/>
            <person name="Nystedt B."/>
            <person name="Toft C."/>
            <person name="Zaremba-Niedzwiedzka K."/>
            <person name="Berglund E.C."/>
            <person name="Granberg F."/>
            <person name="Naslund K."/>
            <person name="Eriksson A.S."/>
            <person name="Andersson S.G."/>
        </authorList>
    </citation>
    <scope>NUCLEOTIDE SEQUENCE [LARGE SCALE GENOMIC DNA]</scope>
    <source>
        <strain evidence="18 19">Aust/NH1</strain>
    </source>
</reference>